<protein>
    <submittedName>
        <fullName evidence="2">DUF5678 domain-containing protein</fullName>
    </submittedName>
</protein>
<dbReference type="RefSeq" id="WP_346751643.1">
    <property type="nucleotide sequence ID" value="NZ_JAUJEA010000003.1"/>
</dbReference>
<sequence>MLEKEFQYYLDNQDDIVEKYDGKHIIIVGEEIIAAFDSLKELFAATKKNKKKYVPGTYLIQKVSPGDKDYTATFHSRTGNLW</sequence>
<keyword evidence="3" id="KW-1185">Reference proteome</keyword>
<dbReference type="EMBL" id="JAUJEA010000003">
    <property type="protein sequence ID" value="MDN5201615.1"/>
    <property type="molecule type" value="Genomic_DNA"/>
</dbReference>
<accession>A0ABT8KQ04</accession>
<evidence type="ECO:0000313" key="2">
    <source>
        <dbReference type="EMBL" id="MDN5201615.1"/>
    </source>
</evidence>
<dbReference type="InterPro" id="IPR043734">
    <property type="entry name" value="DUF5678"/>
</dbReference>
<comment type="caution">
    <text evidence="2">The sequence shown here is derived from an EMBL/GenBank/DDBJ whole genome shotgun (WGS) entry which is preliminary data.</text>
</comment>
<organism evidence="2 3">
    <name type="scientific">Splendidivirga corallicola</name>
    <dbReference type="NCBI Taxonomy" id="3051826"/>
    <lineage>
        <taxon>Bacteria</taxon>
        <taxon>Pseudomonadati</taxon>
        <taxon>Bacteroidota</taxon>
        <taxon>Cytophagia</taxon>
        <taxon>Cytophagales</taxon>
        <taxon>Splendidivirgaceae</taxon>
        <taxon>Splendidivirga</taxon>
    </lineage>
</organism>
<reference evidence="2" key="1">
    <citation type="submission" date="2023-06" db="EMBL/GenBank/DDBJ databases">
        <title>Genomic of Parafulvivirga corallium.</title>
        <authorList>
            <person name="Wang G."/>
        </authorList>
    </citation>
    <scope>NUCLEOTIDE SEQUENCE</scope>
    <source>
        <strain evidence="2">BMA10</strain>
    </source>
</reference>
<name>A0ABT8KQ04_9BACT</name>
<dbReference type="Proteomes" id="UP001172082">
    <property type="component" value="Unassembled WGS sequence"/>
</dbReference>
<feature type="domain" description="DUF5678" evidence="1">
    <location>
        <begin position="15"/>
        <end position="65"/>
    </location>
</feature>
<dbReference type="Pfam" id="PF18929">
    <property type="entry name" value="DUF5678"/>
    <property type="match status" value="1"/>
</dbReference>
<gene>
    <name evidence="2" type="ORF">QQ008_09590</name>
</gene>
<evidence type="ECO:0000259" key="1">
    <source>
        <dbReference type="Pfam" id="PF18929"/>
    </source>
</evidence>
<evidence type="ECO:0000313" key="3">
    <source>
        <dbReference type="Proteomes" id="UP001172082"/>
    </source>
</evidence>
<proteinExistence type="predicted"/>